<accession>A0A239P7K8</accession>
<sequence length="72" mass="7814">MEAPGGRRGPPGAAGKSGNSIAKDYGPSILMPQIPQRSEAHLHALENNELEKRREKEVTGCGARFSIYRRPA</sequence>
<dbReference type="AlphaFoldDB" id="A0A239P7K8"/>
<reference evidence="2 3" key="1">
    <citation type="submission" date="2017-06" db="EMBL/GenBank/DDBJ databases">
        <authorList>
            <person name="Kim H.J."/>
            <person name="Triplett B.A."/>
        </authorList>
    </citation>
    <scope>NUCLEOTIDE SEQUENCE [LARGE SCALE GENOMIC DNA]</scope>
    <source>
        <strain evidence="2 3">CGMCC 4.2132</strain>
    </source>
</reference>
<evidence type="ECO:0000256" key="1">
    <source>
        <dbReference type="SAM" id="MobiDB-lite"/>
    </source>
</evidence>
<organism evidence="2 3">
    <name type="scientific">Streptosporangium subroseum</name>
    <dbReference type="NCBI Taxonomy" id="106412"/>
    <lineage>
        <taxon>Bacteria</taxon>
        <taxon>Bacillati</taxon>
        <taxon>Actinomycetota</taxon>
        <taxon>Actinomycetes</taxon>
        <taxon>Streptosporangiales</taxon>
        <taxon>Streptosporangiaceae</taxon>
        <taxon>Streptosporangium</taxon>
    </lineage>
</organism>
<feature type="region of interest" description="Disordered" evidence="1">
    <location>
        <begin position="1"/>
        <end position="58"/>
    </location>
</feature>
<evidence type="ECO:0000313" key="3">
    <source>
        <dbReference type="Proteomes" id="UP000198282"/>
    </source>
</evidence>
<protein>
    <submittedName>
        <fullName evidence="2">Uncharacterized protein</fullName>
    </submittedName>
</protein>
<gene>
    <name evidence="2" type="ORF">SAMN05216276_109520</name>
</gene>
<proteinExistence type="predicted"/>
<feature type="compositionally biased region" description="Basic and acidic residues" evidence="1">
    <location>
        <begin position="38"/>
        <end position="58"/>
    </location>
</feature>
<feature type="compositionally biased region" description="Low complexity" evidence="1">
    <location>
        <begin position="1"/>
        <end position="14"/>
    </location>
</feature>
<dbReference type="Proteomes" id="UP000198282">
    <property type="component" value="Unassembled WGS sequence"/>
</dbReference>
<dbReference type="EMBL" id="FZOD01000095">
    <property type="protein sequence ID" value="SNT63005.1"/>
    <property type="molecule type" value="Genomic_DNA"/>
</dbReference>
<evidence type="ECO:0000313" key="2">
    <source>
        <dbReference type="EMBL" id="SNT63005.1"/>
    </source>
</evidence>
<keyword evidence="3" id="KW-1185">Reference proteome</keyword>
<name>A0A239P7K8_9ACTN</name>